<evidence type="ECO:0000313" key="10">
    <source>
        <dbReference type="EMBL" id="EFN84237.1"/>
    </source>
</evidence>
<dbReference type="InterPro" id="IPR007209">
    <property type="entry name" value="RNaseL-inhib-like_metal-bd_dom"/>
</dbReference>
<comment type="similarity">
    <text evidence="6">Belongs to the TDD superfamily. TSR3 family.</text>
</comment>
<dbReference type="InParanoid" id="E2BJ87"/>
<dbReference type="EMBL" id="GL448558">
    <property type="protein sequence ID" value="EFN84237.1"/>
    <property type="molecule type" value="Genomic_DNA"/>
</dbReference>
<keyword evidence="5 6" id="KW-0949">S-adenosyl-L-methionine</keyword>
<evidence type="ECO:0000256" key="2">
    <source>
        <dbReference type="ARBA" id="ARBA00022517"/>
    </source>
</evidence>
<dbReference type="OrthoDB" id="10262062at2759"/>
<reference evidence="10 11" key="1">
    <citation type="journal article" date="2010" name="Science">
        <title>Genomic comparison of the ants Camponotus floridanus and Harpegnathos saltator.</title>
        <authorList>
            <person name="Bonasio R."/>
            <person name="Zhang G."/>
            <person name="Ye C."/>
            <person name="Mutti N.S."/>
            <person name="Fang X."/>
            <person name="Qin N."/>
            <person name="Donahue G."/>
            <person name="Yang P."/>
            <person name="Li Q."/>
            <person name="Li C."/>
            <person name="Zhang P."/>
            <person name="Huang Z."/>
            <person name="Berger S.L."/>
            <person name="Reinberg D."/>
            <person name="Wang J."/>
            <person name="Liebig J."/>
        </authorList>
    </citation>
    <scope>NUCLEOTIDE SEQUENCE [LARGE SCALE GENOMIC DNA]</scope>
    <source>
        <strain evidence="10 11">R22 G/1</strain>
    </source>
</reference>
<organism evidence="11">
    <name type="scientific">Harpegnathos saltator</name>
    <name type="common">Jerdon's jumping ant</name>
    <dbReference type="NCBI Taxonomy" id="610380"/>
    <lineage>
        <taxon>Eukaryota</taxon>
        <taxon>Metazoa</taxon>
        <taxon>Ecdysozoa</taxon>
        <taxon>Arthropoda</taxon>
        <taxon>Hexapoda</taxon>
        <taxon>Insecta</taxon>
        <taxon>Pterygota</taxon>
        <taxon>Neoptera</taxon>
        <taxon>Endopterygota</taxon>
        <taxon>Hymenoptera</taxon>
        <taxon>Apocrita</taxon>
        <taxon>Aculeata</taxon>
        <taxon>Formicoidea</taxon>
        <taxon>Formicidae</taxon>
        <taxon>Ponerinae</taxon>
        <taxon>Ponerini</taxon>
        <taxon>Harpegnathos</taxon>
    </lineage>
</organism>
<dbReference type="PANTHER" id="PTHR20426">
    <property type="entry name" value="RIBOSOME BIOGENESIS PROTEIN TSR3 HOMOLOG"/>
    <property type="match status" value="1"/>
</dbReference>
<dbReference type="GO" id="GO:0106388">
    <property type="term" value="F:rRNA small subunit aminocarboxypropyltransferase activity"/>
    <property type="evidence" value="ECO:0007669"/>
    <property type="project" value="UniProtKB-EC"/>
</dbReference>
<dbReference type="GO" id="GO:0030490">
    <property type="term" value="P:maturation of SSU-rRNA"/>
    <property type="evidence" value="ECO:0007669"/>
    <property type="project" value="TreeGrafter"/>
</dbReference>
<evidence type="ECO:0000256" key="3">
    <source>
        <dbReference type="ARBA" id="ARBA00022552"/>
    </source>
</evidence>
<dbReference type="InterPro" id="IPR007177">
    <property type="entry name" value="Tsr3_C"/>
</dbReference>
<feature type="compositionally biased region" description="Basic and acidic residues" evidence="7">
    <location>
        <begin position="248"/>
        <end position="268"/>
    </location>
</feature>
<comment type="caution">
    <text evidence="6">Lacks conserved residue(s) required for the propagation of feature annotation.</text>
</comment>
<dbReference type="OMA" id="DCSWESA"/>
<comment type="catalytic activity">
    <reaction evidence="6">
        <text>an N(1)-methylpseudouridine in rRNA + S-adenosyl-L-methionine = N(1)-methyl-N(3)-[(3S)-3-amino-3-carboxypropyl]pseudouridine in rRNA + S-methyl-5'-thioadenosine + H(+)</text>
        <dbReference type="Rhea" id="RHEA:63296"/>
        <dbReference type="Rhea" id="RHEA-COMP:11634"/>
        <dbReference type="Rhea" id="RHEA-COMP:16310"/>
        <dbReference type="ChEBI" id="CHEBI:15378"/>
        <dbReference type="ChEBI" id="CHEBI:17509"/>
        <dbReference type="ChEBI" id="CHEBI:59789"/>
        <dbReference type="ChEBI" id="CHEBI:74890"/>
        <dbReference type="ChEBI" id="CHEBI:146234"/>
        <dbReference type="EC" id="2.5.1.157"/>
    </reaction>
</comment>
<dbReference type="Pfam" id="PF04034">
    <property type="entry name" value="Ribo_biogen_C"/>
    <property type="match status" value="1"/>
</dbReference>
<name>E2BJ87_HARSA</name>
<evidence type="ECO:0000256" key="7">
    <source>
        <dbReference type="SAM" id="MobiDB-lite"/>
    </source>
</evidence>
<dbReference type="Proteomes" id="UP000008237">
    <property type="component" value="Unassembled WGS sequence"/>
</dbReference>
<keyword evidence="3 6" id="KW-0698">rRNA processing</keyword>
<dbReference type="GO" id="GO:0000455">
    <property type="term" value="P:enzyme-directed rRNA pseudouridine synthesis"/>
    <property type="evidence" value="ECO:0007669"/>
    <property type="project" value="UniProtKB-UniRule"/>
</dbReference>
<feature type="binding site" evidence="6">
    <location>
        <position position="71"/>
    </location>
    <ligand>
        <name>S-adenosyl-L-methionine</name>
        <dbReference type="ChEBI" id="CHEBI:59789"/>
    </ligand>
</feature>
<gene>
    <name evidence="10" type="ORF">EAI_10025</name>
</gene>
<dbReference type="GO" id="GO:1904047">
    <property type="term" value="F:S-adenosyl-L-methionine binding"/>
    <property type="evidence" value="ECO:0007669"/>
    <property type="project" value="UniProtKB-UniRule"/>
</dbReference>
<dbReference type="FunCoup" id="E2BJ87">
    <property type="interactions" value="882"/>
</dbReference>
<protein>
    <recommendedName>
        <fullName evidence="6">18S rRNA aminocarboxypropyltransferase</fullName>
        <ecNumber evidence="6">2.5.1.157</ecNumber>
    </recommendedName>
</protein>
<feature type="domain" description="RNase L inhibitor RLI-like possible metal-binding" evidence="9">
    <location>
        <begin position="56"/>
        <end position="88"/>
    </location>
</feature>
<dbReference type="EC" id="2.5.1.157" evidence="6"/>
<feature type="region of interest" description="Disordered" evidence="7">
    <location>
        <begin position="229"/>
        <end position="268"/>
    </location>
</feature>
<keyword evidence="11" id="KW-1185">Reference proteome</keyword>
<dbReference type="PhylomeDB" id="E2BJ87"/>
<dbReference type="HAMAP" id="MF_01116">
    <property type="entry name" value="TSR3"/>
    <property type="match status" value="1"/>
</dbReference>
<comment type="function">
    <text evidence="6">Aminocarboxypropyltransferase that catalyzes the aminocarboxypropyl transfer on pseudouridine in 18S rRNA. It constitutes the last step in biosynthesis of the hypermodified N1-methyl-N3-(3-amino-3-carboxypropyl) pseudouridine (m1acp3-Psi).</text>
</comment>
<accession>E2BJ87</accession>
<dbReference type="Pfam" id="PF04068">
    <property type="entry name" value="Fer4_RLI"/>
    <property type="match status" value="1"/>
</dbReference>
<evidence type="ECO:0000259" key="9">
    <source>
        <dbReference type="Pfam" id="PF04068"/>
    </source>
</evidence>
<keyword evidence="1" id="KW-0963">Cytoplasm</keyword>
<evidence type="ECO:0000259" key="8">
    <source>
        <dbReference type="Pfam" id="PF04034"/>
    </source>
</evidence>
<proteinExistence type="inferred from homology"/>
<dbReference type="InterPro" id="IPR022968">
    <property type="entry name" value="Tsr3-like"/>
</dbReference>
<dbReference type="STRING" id="610380.E2BJ87"/>
<evidence type="ECO:0000313" key="11">
    <source>
        <dbReference type="Proteomes" id="UP000008237"/>
    </source>
</evidence>
<sequence length="268" mass="30693">MSARSNKKNKYKLVHRRPRQVLCKEQKYHQERDKSDDACETESMEDDPVVPSITFPVAMWDLKHCDRKKCSGKKLMRHGLVKTLRLGARFSGLVLTPVGTKCVSPTDREIIQEYGCAVVDCSWARLDETPFNRMRTPNPRLLPFFVAANPVNYGKPCQLSCVEAIAAALTITGFRDEAALFLGKFTWGHSFLELNSELLERYALCKNSEEVIAVQEKYLEEAWHEKSIRHTLPDFPPSDTESEEEEEETKKDENPVSEVIKELDNTKI</sequence>
<evidence type="ECO:0000256" key="6">
    <source>
        <dbReference type="HAMAP-Rule" id="MF_03146"/>
    </source>
</evidence>
<dbReference type="PANTHER" id="PTHR20426:SF0">
    <property type="entry name" value="18S RRNA AMINOCARBOXYPROPYLTRANSFERASE"/>
    <property type="match status" value="1"/>
</dbReference>
<feature type="domain" description="16S/18S rRNA aminocarboxypropyltransferase Tsr3 C-terminal" evidence="8">
    <location>
        <begin position="93"/>
        <end position="219"/>
    </location>
</feature>
<keyword evidence="2 6" id="KW-0690">Ribosome biogenesis</keyword>
<dbReference type="KEGG" id="hst:105183450"/>
<evidence type="ECO:0000256" key="5">
    <source>
        <dbReference type="ARBA" id="ARBA00022691"/>
    </source>
</evidence>
<dbReference type="AlphaFoldDB" id="E2BJ87"/>
<feature type="binding site" evidence="6">
    <location>
        <position position="142"/>
    </location>
    <ligand>
        <name>S-adenosyl-L-methionine</name>
        <dbReference type="ChEBI" id="CHEBI:59789"/>
    </ligand>
</feature>
<keyword evidence="4 6" id="KW-0808">Transferase</keyword>
<feature type="binding site" evidence="6">
    <location>
        <position position="119"/>
    </location>
    <ligand>
        <name>S-adenosyl-L-methionine</name>
        <dbReference type="ChEBI" id="CHEBI:59789"/>
    </ligand>
</feature>
<evidence type="ECO:0000256" key="1">
    <source>
        <dbReference type="ARBA" id="ARBA00022490"/>
    </source>
</evidence>
<evidence type="ECO:0000256" key="4">
    <source>
        <dbReference type="ARBA" id="ARBA00022679"/>
    </source>
</evidence>
<dbReference type="NCBIfam" id="NF002621">
    <property type="entry name" value="PRK02287.1"/>
    <property type="match status" value="1"/>
</dbReference>